<dbReference type="GO" id="GO:0008236">
    <property type="term" value="F:serine-type peptidase activity"/>
    <property type="evidence" value="ECO:0007669"/>
    <property type="project" value="InterPro"/>
</dbReference>
<evidence type="ECO:0000313" key="4">
    <source>
        <dbReference type="Proteomes" id="UP000236725"/>
    </source>
</evidence>
<feature type="domain" description="Tricorn protease C1" evidence="2">
    <location>
        <begin position="26"/>
        <end position="77"/>
    </location>
</feature>
<dbReference type="CDD" id="cd07563">
    <property type="entry name" value="Peptidase_S41_IRBP"/>
    <property type="match status" value="1"/>
</dbReference>
<proteinExistence type="predicted"/>
<dbReference type="Proteomes" id="UP000236725">
    <property type="component" value="Unassembled WGS sequence"/>
</dbReference>
<sequence>MYGLLLPVILFSGCEKADEYVSSPTANFEALWKIVDENYCFFEYKDIDWDEVHERYRVQISDTMSRYTMFDVLASMLNELKDGHTNLISSFDMSRYWAWYEDYAPNFYKDVQSRYLGTNYKIAGGLKYTRLADDEFGYVYYGSFSSGVGEANLDEMFLYFKDCKGLIFDVRDNGGGSLTYADRIAARFMEERMLTGYIQHKTGKGHADFSDPYPIYLSPTMDHVRWLRPTVVLTNRHCFSSANDFVQKMMLMPYVTVIGDRTGGGSGLPFTSELPNGWSVRFSASPMLDASKQNTEFGINPDINVQMTSGDIQRGKDTLIESAISFLKEQTNGK</sequence>
<feature type="domain" description="Tail specific protease" evidence="1">
    <location>
        <begin position="136"/>
        <end position="305"/>
    </location>
</feature>
<keyword evidence="3" id="KW-0645">Protease</keyword>
<dbReference type="InterPro" id="IPR005151">
    <property type="entry name" value="Tail-specific_protease"/>
</dbReference>
<keyword evidence="3" id="KW-0378">Hydrolase</keyword>
<dbReference type="GO" id="GO:0006508">
    <property type="term" value="P:proteolysis"/>
    <property type="evidence" value="ECO:0007669"/>
    <property type="project" value="UniProtKB-KW"/>
</dbReference>
<dbReference type="Pfam" id="PF03572">
    <property type="entry name" value="Peptidase_S41"/>
    <property type="match status" value="1"/>
</dbReference>
<evidence type="ECO:0000259" key="2">
    <source>
        <dbReference type="Pfam" id="PF14684"/>
    </source>
</evidence>
<dbReference type="PANTHER" id="PTHR11261:SF3">
    <property type="entry name" value="RETINOL-BINDING PROTEIN 3"/>
    <property type="match status" value="1"/>
</dbReference>
<dbReference type="EMBL" id="FNVS01000008">
    <property type="protein sequence ID" value="SEF84391.1"/>
    <property type="molecule type" value="Genomic_DNA"/>
</dbReference>
<dbReference type="Pfam" id="PF14684">
    <property type="entry name" value="Tricorn_C1"/>
    <property type="match status" value="1"/>
</dbReference>
<gene>
    <name evidence="3" type="ORF">SAMN05444001_10821</name>
</gene>
<dbReference type="InterPro" id="IPR029045">
    <property type="entry name" value="ClpP/crotonase-like_dom_sf"/>
</dbReference>
<dbReference type="SUPFAM" id="SSF52096">
    <property type="entry name" value="ClpP/crotonase"/>
    <property type="match status" value="1"/>
</dbReference>
<dbReference type="InterPro" id="IPR028204">
    <property type="entry name" value="Tricorn_C1"/>
</dbReference>
<reference evidence="3 4" key="1">
    <citation type="submission" date="2016-10" db="EMBL/GenBank/DDBJ databases">
        <authorList>
            <person name="Varghese N."/>
            <person name="Submissions S."/>
        </authorList>
    </citation>
    <scope>NUCLEOTIDE SEQUENCE [LARGE SCALE GENOMIC DNA]</scope>
    <source>
        <strain evidence="3 4">DSM 29073</strain>
    </source>
</reference>
<name>A0A8G2BW76_9BACT</name>
<evidence type="ECO:0000259" key="1">
    <source>
        <dbReference type="Pfam" id="PF03572"/>
    </source>
</evidence>
<dbReference type="AlphaFoldDB" id="A0A8G2BW76"/>
<protein>
    <submittedName>
        <fullName evidence="3">Tricorn protease C1 domain-containing protein</fullName>
    </submittedName>
</protein>
<evidence type="ECO:0000313" key="3">
    <source>
        <dbReference type="EMBL" id="SEF84391.1"/>
    </source>
</evidence>
<accession>A0A8G2BW76</accession>
<organism evidence="3 4">
    <name type="scientific">Parabacteroides chinchillae</name>
    <dbReference type="NCBI Taxonomy" id="871327"/>
    <lineage>
        <taxon>Bacteria</taxon>
        <taxon>Pseudomonadati</taxon>
        <taxon>Bacteroidota</taxon>
        <taxon>Bacteroidia</taxon>
        <taxon>Bacteroidales</taxon>
        <taxon>Tannerellaceae</taxon>
        <taxon>Parabacteroides</taxon>
    </lineage>
</organism>
<dbReference type="Gene3D" id="3.90.226.10">
    <property type="entry name" value="2-enoyl-CoA Hydratase, Chain A, domain 1"/>
    <property type="match status" value="1"/>
</dbReference>
<keyword evidence="4" id="KW-1185">Reference proteome</keyword>
<comment type="caution">
    <text evidence="3">The sequence shown here is derived from an EMBL/GenBank/DDBJ whole genome shotgun (WGS) entry which is preliminary data.</text>
</comment>
<dbReference type="Gene3D" id="3.30.750.44">
    <property type="match status" value="1"/>
</dbReference>
<dbReference type="PANTHER" id="PTHR11261">
    <property type="entry name" value="INTERPHOTORECEPTOR RETINOID-BINDING PROTEIN"/>
    <property type="match status" value="1"/>
</dbReference>